<evidence type="ECO:0000313" key="1">
    <source>
        <dbReference type="EMBL" id="MPC52823.1"/>
    </source>
</evidence>
<name>A0A5B7G6E2_PORTR</name>
<comment type="caution">
    <text evidence="1">The sequence shown here is derived from an EMBL/GenBank/DDBJ whole genome shotgun (WGS) entry which is preliminary data.</text>
</comment>
<reference evidence="1 2" key="1">
    <citation type="submission" date="2019-05" db="EMBL/GenBank/DDBJ databases">
        <title>Another draft genome of Portunus trituberculatus and its Hox gene families provides insights of decapod evolution.</title>
        <authorList>
            <person name="Jeong J.-H."/>
            <person name="Song I."/>
            <person name="Kim S."/>
            <person name="Choi T."/>
            <person name="Kim D."/>
            <person name="Ryu S."/>
            <person name="Kim W."/>
        </authorList>
    </citation>
    <scope>NUCLEOTIDE SEQUENCE [LARGE SCALE GENOMIC DNA]</scope>
    <source>
        <tissue evidence="1">Muscle</tissue>
    </source>
</reference>
<sequence length="135" mass="14605">MAIANPTTVNTTKSTRTTRHFLTCTMDKTTGGDKRLATKHGSCMADTTINILDRSLATRRESCMADANFRILGSGAATGHGSQVTVADLTTVKSAKSTKGTVHYLTCPRYWGIEPTCWTRSGCRYHLDLRTGGTS</sequence>
<protein>
    <submittedName>
        <fullName evidence="1">Uncharacterized protein</fullName>
    </submittedName>
</protein>
<gene>
    <name evidence="1" type="ORF">E2C01_046700</name>
</gene>
<dbReference type="EMBL" id="VSRR010011174">
    <property type="protein sequence ID" value="MPC52823.1"/>
    <property type="molecule type" value="Genomic_DNA"/>
</dbReference>
<organism evidence="1 2">
    <name type="scientific">Portunus trituberculatus</name>
    <name type="common">Swimming crab</name>
    <name type="synonym">Neptunus trituberculatus</name>
    <dbReference type="NCBI Taxonomy" id="210409"/>
    <lineage>
        <taxon>Eukaryota</taxon>
        <taxon>Metazoa</taxon>
        <taxon>Ecdysozoa</taxon>
        <taxon>Arthropoda</taxon>
        <taxon>Crustacea</taxon>
        <taxon>Multicrustacea</taxon>
        <taxon>Malacostraca</taxon>
        <taxon>Eumalacostraca</taxon>
        <taxon>Eucarida</taxon>
        <taxon>Decapoda</taxon>
        <taxon>Pleocyemata</taxon>
        <taxon>Brachyura</taxon>
        <taxon>Eubrachyura</taxon>
        <taxon>Portunoidea</taxon>
        <taxon>Portunidae</taxon>
        <taxon>Portuninae</taxon>
        <taxon>Portunus</taxon>
    </lineage>
</organism>
<accession>A0A5B7G6E2</accession>
<evidence type="ECO:0000313" key="2">
    <source>
        <dbReference type="Proteomes" id="UP000324222"/>
    </source>
</evidence>
<dbReference type="AlphaFoldDB" id="A0A5B7G6E2"/>
<dbReference type="Proteomes" id="UP000324222">
    <property type="component" value="Unassembled WGS sequence"/>
</dbReference>
<proteinExistence type="predicted"/>
<keyword evidence="2" id="KW-1185">Reference proteome</keyword>